<evidence type="ECO:0000256" key="2">
    <source>
        <dbReference type="RuleBase" id="RU004508"/>
    </source>
</evidence>
<evidence type="ECO:0000313" key="4">
    <source>
        <dbReference type="Proteomes" id="UP000019753"/>
    </source>
</evidence>
<dbReference type="GO" id="GO:0030170">
    <property type="term" value="F:pyridoxal phosphate binding"/>
    <property type="evidence" value="ECO:0007669"/>
    <property type="project" value="TreeGrafter"/>
</dbReference>
<dbReference type="Proteomes" id="UP000019753">
    <property type="component" value="Unassembled WGS sequence"/>
</dbReference>
<gene>
    <name evidence="3" type="ORF">N866_05750</name>
</gene>
<dbReference type="SUPFAM" id="SSF53383">
    <property type="entry name" value="PLP-dependent transferases"/>
    <property type="match status" value="1"/>
</dbReference>
<dbReference type="RefSeq" id="WP_034227355.1">
    <property type="nucleotide sequence ID" value="NZ_AXCW01000184.1"/>
</dbReference>
<evidence type="ECO:0008006" key="5">
    <source>
        <dbReference type="Google" id="ProtNLM"/>
    </source>
</evidence>
<evidence type="ECO:0000313" key="3">
    <source>
        <dbReference type="EMBL" id="EYR62715.1"/>
    </source>
</evidence>
<keyword evidence="4" id="KW-1185">Reference proteome</keyword>
<dbReference type="InterPro" id="IPR015424">
    <property type="entry name" value="PyrdxlP-dep_Trfase"/>
</dbReference>
<dbReference type="PANTHER" id="PTHR30244">
    <property type="entry name" value="TRANSAMINASE"/>
    <property type="match status" value="1"/>
</dbReference>
<dbReference type="Pfam" id="PF01041">
    <property type="entry name" value="DegT_DnrJ_EryC1"/>
    <property type="match status" value="1"/>
</dbReference>
<dbReference type="InterPro" id="IPR015422">
    <property type="entry name" value="PyrdxlP-dep_Trfase_small"/>
</dbReference>
<sequence>MTERTAADAVTRALAARTGTSPGDWHLVFKARYGMQVVLRAIAAERGVGDVLTQVFTCCTAVDPVLAAGLRPVYGEVSPATVALDPARLESGRLQPGASTRAVVLQHTFGIIDDAAARGLRDAADRAGALLLEDAAHCVGRMARREDGSPLADVSVHSFGVEKMLPTKFGAAVWVDPALQQTPLGRRMVQDLTTLPTMGRRLDLAARLYRTQLRVLGRLPGPAATALRRLLTRTGTFEPAIAPVEQRGGLAHPPLRPSPWVTQRMADALGTLDAEERRRSAVVARYLAALGDVVEVPAGIGASAPLVRFPFFAPDADAAQRVDTALSAAGHRPGRWYRPALFPGVTDPARYGYSPGTLATTEDLMARVVNLPTTVDTGTADRIADVVRRAIG</sequence>
<accession>A0A021VRN6</accession>
<dbReference type="InterPro" id="IPR000653">
    <property type="entry name" value="DegT/StrS_aminotransferase"/>
</dbReference>
<dbReference type="InterPro" id="IPR015421">
    <property type="entry name" value="PyrdxlP-dep_Trfase_major"/>
</dbReference>
<dbReference type="EMBL" id="AXCW01000184">
    <property type="protein sequence ID" value="EYR62715.1"/>
    <property type="molecule type" value="Genomic_DNA"/>
</dbReference>
<protein>
    <recommendedName>
        <fullName evidence="5">DegT/DnrJ/EryC1/StrS aminotransferase</fullName>
    </recommendedName>
</protein>
<dbReference type="GO" id="GO:0008483">
    <property type="term" value="F:transaminase activity"/>
    <property type="evidence" value="ECO:0007669"/>
    <property type="project" value="TreeGrafter"/>
</dbReference>
<comment type="similarity">
    <text evidence="2">Belongs to the DegT/DnrJ/EryC1 family.</text>
</comment>
<proteinExistence type="inferred from homology"/>
<dbReference type="PANTHER" id="PTHR30244:SF34">
    <property type="entry name" value="DTDP-4-AMINO-4,6-DIDEOXYGALACTOSE TRANSAMINASE"/>
    <property type="match status" value="1"/>
</dbReference>
<dbReference type="Gene3D" id="3.40.640.10">
    <property type="entry name" value="Type I PLP-dependent aspartate aminotransferase-like (Major domain)"/>
    <property type="match status" value="1"/>
</dbReference>
<organism evidence="3 4">
    <name type="scientific">Actinotalea ferrariae CF5-4</name>
    <dbReference type="NCBI Taxonomy" id="948458"/>
    <lineage>
        <taxon>Bacteria</taxon>
        <taxon>Bacillati</taxon>
        <taxon>Actinomycetota</taxon>
        <taxon>Actinomycetes</taxon>
        <taxon>Micrococcales</taxon>
        <taxon>Cellulomonadaceae</taxon>
        <taxon>Actinotalea</taxon>
    </lineage>
</organism>
<dbReference type="AlphaFoldDB" id="A0A021VRN6"/>
<reference evidence="3 4" key="1">
    <citation type="submission" date="2014-01" db="EMBL/GenBank/DDBJ databases">
        <title>Actinotalea ferrariae CF5-4.</title>
        <authorList>
            <person name="Chen F."/>
            <person name="Li Y."/>
            <person name="Wang G."/>
        </authorList>
    </citation>
    <scope>NUCLEOTIDE SEQUENCE [LARGE SCALE GENOMIC DNA]</scope>
    <source>
        <strain evidence="3 4">CF5-4</strain>
    </source>
</reference>
<dbReference type="OrthoDB" id="3181046at2"/>
<keyword evidence="2" id="KW-0663">Pyridoxal phosphate</keyword>
<evidence type="ECO:0000256" key="1">
    <source>
        <dbReference type="ARBA" id="ARBA00001933"/>
    </source>
</evidence>
<dbReference type="Gene3D" id="3.90.1150.10">
    <property type="entry name" value="Aspartate Aminotransferase, domain 1"/>
    <property type="match status" value="1"/>
</dbReference>
<dbReference type="GO" id="GO:0000271">
    <property type="term" value="P:polysaccharide biosynthetic process"/>
    <property type="evidence" value="ECO:0007669"/>
    <property type="project" value="TreeGrafter"/>
</dbReference>
<comment type="caution">
    <text evidence="3">The sequence shown here is derived from an EMBL/GenBank/DDBJ whole genome shotgun (WGS) entry which is preliminary data.</text>
</comment>
<name>A0A021VRN6_9CELL</name>
<comment type="cofactor">
    <cofactor evidence="1">
        <name>pyridoxal 5'-phosphate</name>
        <dbReference type="ChEBI" id="CHEBI:597326"/>
    </cofactor>
</comment>